<comment type="caution">
    <text evidence="1">The sequence shown here is derived from an EMBL/GenBank/DDBJ whole genome shotgun (WGS) entry which is preliminary data.</text>
</comment>
<dbReference type="AlphaFoldDB" id="A0A2S9YHD8"/>
<sequence>MRLGLELQPERAFMRRLDSVEIRELPGFVRGRHRLPSQHGRAGEQLVHELGEQALGEEVRVVYDSAKLLLGLRRRQLDRAVAFGGGNVDAPQFHFVLDLGLDPADASRALWQRRVILRVGPRALPAEFDSVFPVSCDELVVPFATQADETKSARFDRVVERLEDFADSHGGGVDEDEDEGWASLTTADGSRIALDLGAHELSLRMLGTSGSRELLVEAQRRFTDLAEPIVSVLETGARI</sequence>
<dbReference type="Proteomes" id="UP000237968">
    <property type="component" value="Unassembled WGS sequence"/>
</dbReference>
<keyword evidence="2" id="KW-1185">Reference proteome</keyword>
<evidence type="ECO:0000313" key="1">
    <source>
        <dbReference type="EMBL" id="PRQ04520.1"/>
    </source>
</evidence>
<accession>A0A2S9YHD8</accession>
<evidence type="ECO:0000313" key="2">
    <source>
        <dbReference type="Proteomes" id="UP000237968"/>
    </source>
</evidence>
<name>A0A2S9YHD8_9BACT</name>
<protein>
    <submittedName>
        <fullName evidence="1">Uncharacterized protein</fullName>
    </submittedName>
</protein>
<dbReference type="EMBL" id="PVNK01000037">
    <property type="protein sequence ID" value="PRQ04520.1"/>
    <property type="molecule type" value="Genomic_DNA"/>
</dbReference>
<organism evidence="1 2">
    <name type="scientific">Enhygromyxa salina</name>
    <dbReference type="NCBI Taxonomy" id="215803"/>
    <lineage>
        <taxon>Bacteria</taxon>
        <taxon>Pseudomonadati</taxon>
        <taxon>Myxococcota</taxon>
        <taxon>Polyangia</taxon>
        <taxon>Nannocystales</taxon>
        <taxon>Nannocystaceae</taxon>
        <taxon>Enhygromyxa</taxon>
    </lineage>
</organism>
<dbReference type="OrthoDB" id="9816009at2"/>
<gene>
    <name evidence="1" type="ORF">ENSA5_07510</name>
</gene>
<proteinExistence type="predicted"/>
<reference evidence="1 2" key="1">
    <citation type="submission" date="2018-03" db="EMBL/GenBank/DDBJ databases">
        <title>Draft Genome Sequences of the Obligatory Marine Myxobacteria Enhygromyxa salina SWB005.</title>
        <authorList>
            <person name="Poehlein A."/>
            <person name="Moghaddam J.A."/>
            <person name="Harms H."/>
            <person name="Alanjari M."/>
            <person name="Koenig G.M."/>
            <person name="Daniel R."/>
            <person name="Schaeberle T.F."/>
        </authorList>
    </citation>
    <scope>NUCLEOTIDE SEQUENCE [LARGE SCALE GENOMIC DNA]</scope>
    <source>
        <strain evidence="1 2">SWB005</strain>
    </source>
</reference>
<dbReference type="RefSeq" id="WP_146155296.1">
    <property type="nucleotide sequence ID" value="NZ_PVNK01000037.1"/>
</dbReference>